<comment type="caution">
    <text evidence="2">The sequence shown here is derived from an EMBL/GenBank/DDBJ whole genome shotgun (WGS) entry which is preliminary data.</text>
</comment>
<dbReference type="AlphaFoldDB" id="A0A4C1VY33"/>
<name>A0A4C1VY33_EUMVA</name>
<feature type="region of interest" description="Disordered" evidence="1">
    <location>
        <begin position="1"/>
        <end position="26"/>
    </location>
</feature>
<keyword evidence="3" id="KW-1185">Reference proteome</keyword>
<organism evidence="2 3">
    <name type="scientific">Eumeta variegata</name>
    <name type="common">Bagworm moth</name>
    <name type="synonym">Eumeta japonica</name>
    <dbReference type="NCBI Taxonomy" id="151549"/>
    <lineage>
        <taxon>Eukaryota</taxon>
        <taxon>Metazoa</taxon>
        <taxon>Ecdysozoa</taxon>
        <taxon>Arthropoda</taxon>
        <taxon>Hexapoda</taxon>
        <taxon>Insecta</taxon>
        <taxon>Pterygota</taxon>
        <taxon>Neoptera</taxon>
        <taxon>Endopterygota</taxon>
        <taxon>Lepidoptera</taxon>
        <taxon>Glossata</taxon>
        <taxon>Ditrysia</taxon>
        <taxon>Tineoidea</taxon>
        <taxon>Psychidae</taxon>
        <taxon>Oiketicinae</taxon>
        <taxon>Eumeta</taxon>
    </lineage>
</organism>
<sequence length="151" mass="17114">MKDSLESPSRAEPPAEASDTPPPRLKYDKTKLYHENQCLGIHKRRLREMMDDVGEARGVAKGRTNRSPIPEGPVPLHHRITLHQSTLHQYPIPTQEAGNALEIRLEWLVSMNSNDYLLSGGSQVCLSFVSPLMCKEAFRKNSKKLQASYYK</sequence>
<reference evidence="2 3" key="1">
    <citation type="journal article" date="2019" name="Commun. Biol.">
        <title>The bagworm genome reveals a unique fibroin gene that provides high tensile strength.</title>
        <authorList>
            <person name="Kono N."/>
            <person name="Nakamura H."/>
            <person name="Ohtoshi R."/>
            <person name="Tomita M."/>
            <person name="Numata K."/>
            <person name="Arakawa K."/>
        </authorList>
    </citation>
    <scope>NUCLEOTIDE SEQUENCE [LARGE SCALE GENOMIC DNA]</scope>
</reference>
<evidence type="ECO:0000313" key="2">
    <source>
        <dbReference type="EMBL" id="GBP43520.1"/>
    </source>
</evidence>
<protein>
    <submittedName>
        <fullName evidence="2">Uncharacterized protein</fullName>
    </submittedName>
</protein>
<evidence type="ECO:0000256" key="1">
    <source>
        <dbReference type="SAM" id="MobiDB-lite"/>
    </source>
</evidence>
<dbReference type="EMBL" id="BGZK01000437">
    <property type="protein sequence ID" value="GBP43520.1"/>
    <property type="molecule type" value="Genomic_DNA"/>
</dbReference>
<accession>A0A4C1VY33</accession>
<evidence type="ECO:0000313" key="3">
    <source>
        <dbReference type="Proteomes" id="UP000299102"/>
    </source>
</evidence>
<gene>
    <name evidence="2" type="ORF">EVAR_30477_1</name>
</gene>
<proteinExistence type="predicted"/>
<dbReference type="Proteomes" id="UP000299102">
    <property type="component" value="Unassembled WGS sequence"/>
</dbReference>